<proteinExistence type="predicted"/>
<dbReference type="Proteomes" id="UP001346869">
    <property type="component" value="Unassembled WGS sequence"/>
</dbReference>
<evidence type="ECO:0000313" key="1">
    <source>
        <dbReference type="EMBL" id="KAK5869811.1"/>
    </source>
</evidence>
<reference evidence="1 2" key="1">
    <citation type="journal article" date="2023" name="Genes (Basel)">
        <title>Chromosome-Level Genome Assembly and Circadian Gene Repertoire of the Patagonia Blennie Eleginops maclovinus-The Closest Ancestral Proxy of Antarctic Cryonotothenioids.</title>
        <authorList>
            <person name="Cheng C.C."/>
            <person name="Rivera-Colon A.G."/>
            <person name="Minhas B.F."/>
            <person name="Wilson L."/>
            <person name="Rayamajhi N."/>
            <person name="Vargas-Chacoff L."/>
            <person name="Catchen J.M."/>
        </authorList>
    </citation>
    <scope>NUCLEOTIDE SEQUENCE [LARGE SCALE GENOMIC DNA]</scope>
    <source>
        <strain evidence="1">JMC-PN-2008</strain>
    </source>
</reference>
<comment type="caution">
    <text evidence="1">The sequence shown here is derived from an EMBL/GenBank/DDBJ whole genome shotgun (WGS) entry which is preliminary data.</text>
</comment>
<dbReference type="AlphaFoldDB" id="A0AAN7XZS3"/>
<protein>
    <submittedName>
        <fullName evidence="1">Uncharacterized protein</fullName>
    </submittedName>
</protein>
<accession>A0AAN7XZS3</accession>
<gene>
    <name evidence="1" type="ORF">PBY51_024501</name>
</gene>
<name>A0AAN7XZS3_ELEMC</name>
<keyword evidence="2" id="KW-1185">Reference proteome</keyword>
<organism evidence="1 2">
    <name type="scientific">Eleginops maclovinus</name>
    <name type="common">Patagonian blennie</name>
    <name type="synonym">Eleginus maclovinus</name>
    <dbReference type="NCBI Taxonomy" id="56733"/>
    <lineage>
        <taxon>Eukaryota</taxon>
        <taxon>Metazoa</taxon>
        <taxon>Chordata</taxon>
        <taxon>Craniata</taxon>
        <taxon>Vertebrata</taxon>
        <taxon>Euteleostomi</taxon>
        <taxon>Actinopterygii</taxon>
        <taxon>Neopterygii</taxon>
        <taxon>Teleostei</taxon>
        <taxon>Neoteleostei</taxon>
        <taxon>Acanthomorphata</taxon>
        <taxon>Eupercaria</taxon>
        <taxon>Perciformes</taxon>
        <taxon>Notothenioidei</taxon>
        <taxon>Eleginopidae</taxon>
        <taxon>Eleginops</taxon>
    </lineage>
</organism>
<evidence type="ECO:0000313" key="2">
    <source>
        <dbReference type="Proteomes" id="UP001346869"/>
    </source>
</evidence>
<reference evidence="1 2" key="2">
    <citation type="journal article" date="2023" name="Mol. Biol. Evol.">
        <title>Genomics of Secondarily Temperate Adaptation in the Only Non-Antarctic Icefish.</title>
        <authorList>
            <person name="Rivera-Colon A.G."/>
            <person name="Rayamajhi N."/>
            <person name="Minhas B.F."/>
            <person name="Madrigal G."/>
            <person name="Bilyk K.T."/>
            <person name="Yoon V."/>
            <person name="Hune M."/>
            <person name="Gregory S."/>
            <person name="Cheng C.H.C."/>
            <person name="Catchen J.M."/>
        </authorList>
    </citation>
    <scope>NUCLEOTIDE SEQUENCE [LARGE SCALE GENOMIC DNA]</scope>
    <source>
        <strain evidence="1">JMC-PN-2008</strain>
    </source>
</reference>
<dbReference type="EMBL" id="JAUZQC010000006">
    <property type="protein sequence ID" value="KAK5869811.1"/>
    <property type="molecule type" value="Genomic_DNA"/>
</dbReference>
<sequence>MSPCLRLLVYQAAQVTHSSPDGVCHRGVWCLYDFGRVWRQCECFSAECIGEMEHDLPSHPLECGSLMNSSVTQLIAEPATDLAVASSPHDPAAGLLKHSSVCITQVASRGERVLMNS</sequence>